<dbReference type="GO" id="GO:0007018">
    <property type="term" value="P:microtubule-based movement"/>
    <property type="evidence" value="ECO:0007669"/>
    <property type="project" value="InterPro"/>
</dbReference>
<dbReference type="InterPro" id="IPR001752">
    <property type="entry name" value="Kinesin_motor_dom"/>
</dbReference>
<evidence type="ECO:0000256" key="2">
    <source>
        <dbReference type="SAM" id="Coils"/>
    </source>
</evidence>
<proteinExistence type="inferred from homology"/>
<feature type="compositionally biased region" description="Pro residues" evidence="3">
    <location>
        <begin position="72"/>
        <end position="86"/>
    </location>
</feature>
<evidence type="ECO:0000256" key="3">
    <source>
        <dbReference type="SAM" id="MobiDB-lite"/>
    </source>
</evidence>
<dbReference type="AlphaFoldDB" id="A0A7R8WTY9"/>
<accession>A0A7R8WTY9</accession>
<feature type="region of interest" description="Disordered" evidence="3">
    <location>
        <begin position="67"/>
        <end position="92"/>
    </location>
</feature>
<comment type="similarity">
    <text evidence="1">Belongs to the TRAFAC class myosin-kinesin ATPase superfamily. Kinesin family.</text>
</comment>
<feature type="non-terminal residue" evidence="4">
    <location>
        <position position="1"/>
    </location>
</feature>
<protein>
    <submittedName>
        <fullName evidence="4">Uncharacterized protein</fullName>
    </submittedName>
</protein>
<keyword evidence="2" id="KW-0175">Coiled coil</keyword>
<name>A0A7R8WTY9_9CRUS</name>
<dbReference type="PROSITE" id="PS50067">
    <property type="entry name" value="KINESIN_MOTOR_2"/>
    <property type="match status" value="1"/>
</dbReference>
<dbReference type="GO" id="GO:0005524">
    <property type="term" value="F:ATP binding"/>
    <property type="evidence" value="ECO:0007669"/>
    <property type="project" value="InterPro"/>
</dbReference>
<dbReference type="GO" id="GO:0008017">
    <property type="term" value="F:microtubule binding"/>
    <property type="evidence" value="ECO:0007669"/>
    <property type="project" value="InterPro"/>
</dbReference>
<sequence>MLVTVSPSVLLCDETKGVLETAARAGKVQVTQLPSVAVRAMGPPPAPSAGTVEAEPVEAEQVVTEPVEAEQVPPPATPALAVPPSPGFQTPMIGNRVLHQRQVELQGEFDEIKARTEAELRRTKAELEDLKKEIATSGEQV</sequence>
<gene>
    <name evidence="4" type="ORF">CTOB1V02_LOCUS13026</name>
</gene>
<reference evidence="4" key="1">
    <citation type="submission" date="2020-11" db="EMBL/GenBank/DDBJ databases">
        <authorList>
            <person name="Tran Van P."/>
        </authorList>
    </citation>
    <scope>NUCLEOTIDE SEQUENCE</scope>
</reference>
<evidence type="ECO:0000313" key="4">
    <source>
        <dbReference type="EMBL" id="CAD7235210.1"/>
    </source>
</evidence>
<comment type="caution">
    <text evidence="1">Lacks conserved residue(s) required for the propagation of feature annotation.</text>
</comment>
<feature type="coiled-coil region" evidence="2">
    <location>
        <begin position="113"/>
        <end position="140"/>
    </location>
</feature>
<dbReference type="EMBL" id="OB671719">
    <property type="protein sequence ID" value="CAD7235210.1"/>
    <property type="molecule type" value="Genomic_DNA"/>
</dbReference>
<dbReference type="GO" id="GO:0003777">
    <property type="term" value="F:microtubule motor activity"/>
    <property type="evidence" value="ECO:0007669"/>
    <property type="project" value="InterPro"/>
</dbReference>
<evidence type="ECO:0000256" key="1">
    <source>
        <dbReference type="PROSITE-ProRule" id="PRU00283"/>
    </source>
</evidence>
<organism evidence="4">
    <name type="scientific">Cyprideis torosa</name>
    <dbReference type="NCBI Taxonomy" id="163714"/>
    <lineage>
        <taxon>Eukaryota</taxon>
        <taxon>Metazoa</taxon>
        <taxon>Ecdysozoa</taxon>
        <taxon>Arthropoda</taxon>
        <taxon>Crustacea</taxon>
        <taxon>Oligostraca</taxon>
        <taxon>Ostracoda</taxon>
        <taxon>Podocopa</taxon>
        <taxon>Podocopida</taxon>
        <taxon>Cytherocopina</taxon>
        <taxon>Cytheroidea</taxon>
        <taxon>Cytherideidae</taxon>
        <taxon>Cyprideis</taxon>
    </lineage>
</organism>